<dbReference type="FunFam" id="3.10.105.10:FF:000001">
    <property type="entry name" value="Oligopeptide ABC transporter, oligopeptide-binding protein"/>
    <property type="match status" value="1"/>
</dbReference>
<feature type="domain" description="Solute-binding protein family 5" evidence="6">
    <location>
        <begin position="77"/>
        <end position="470"/>
    </location>
</feature>
<dbReference type="GeneID" id="78229401"/>
<reference evidence="7 8" key="1">
    <citation type="submission" date="2010-12" db="EMBL/GenBank/DDBJ databases">
        <title>The Genome Sequence of Coprobacillus sp. strain 29_1.</title>
        <authorList>
            <consortium name="The Broad Institute Genome Sequencing Platform"/>
            <person name="Earl A."/>
            <person name="Ward D."/>
            <person name="Feldgarden M."/>
            <person name="Gevers D."/>
            <person name="Daigneault M."/>
            <person name="Sibley C.D."/>
            <person name="White A."/>
            <person name="Strauss J."/>
            <person name="Allen-Vercoe E."/>
            <person name="Young S.K."/>
            <person name="Zeng Q."/>
            <person name="Gargeya S."/>
            <person name="Fitzgerald M."/>
            <person name="Haas B."/>
            <person name="Abouelleil A."/>
            <person name="Alvarado L."/>
            <person name="Arachchi H.M."/>
            <person name="Berlin A."/>
            <person name="Brown A."/>
            <person name="Chapman S.B."/>
            <person name="Chen Z."/>
            <person name="Dunbar C."/>
            <person name="Freedman E."/>
            <person name="Gearin G."/>
            <person name="Gellesch M."/>
            <person name="Goldberg J."/>
            <person name="Griggs A."/>
            <person name="Gujja S."/>
            <person name="Heilman E."/>
            <person name="Heiman D."/>
            <person name="Howarth C."/>
            <person name="Larson L."/>
            <person name="Lui A."/>
            <person name="MacDonald P.J.P."/>
            <person name="Mehta T."/>
            <person name="Montmayeur A."/>
            <person name="Murphy C."/>
            <person name="Neiman D."/>
            <person name="Pearson M."/>
            <person name="Priest M."/>
            <person name="Roberts A."/>
            <person name="Saif S."/>
            <person name="Shea T."/>
            <person name="Shenoy N."/>
            <person name="Sisk P."/>
            <person name="Stolte C."/>
            <person name="Sykes S."/>
            <person name="White J."/>
            <person name="Yandava C."/>
            <person name="Nusbaum C."/>
            <person name="Birren B."/>
        </authorList>
    </citation>
    <scope>NUCLEOTIDE SEQUENCE [LARGE SCALE GENOMIC DNA]</scope>
    <source>
        <strain evidence="7 8">29_1</strain>
    </source>
</reference>
<evidence type="ECO:0000256" key="2">
    <source>
        <dbReference type="ARBA" id="ARBA00005695"/>
    </source>
</evidence>
<comment type="subcellular location">
    <subcellularLocation>
        <location evidence="1">Cell envelope</location>
    </subcellularLocation>
</comment>
<dbReference type="InterPro" id="IPR039424">
    <property type="entry name" value="SBP_5"/>
</dbReference>
<sequence length="548" mass="61076">MKFKKLLVGVLGVAMSVTLLAGCGGDKGKTGSASKDIVINLQTEPKTLNSIKATGSIDGNVLRQCMEGLVVLDENDKPEPGVAKEWKVSDDKLTVTFKLRDNAVWSNGEKVTAHDFVFALDQLFYLKNGAEYAGTWAPLIEGASNILKQKDKAGWEKAKKNAGYKALDDYTLEFKLTGPYDYFVGLTAYQSFFPVNEKGFNDAGGYDKYATEADKIVTNGAFNLTSWTHQDNIVLEKNDKYWDADNIKIDKCTMRMITDTNTIMNEFKAGNLDMAGFTGEQTQQLKKEGTEMLQYDDGGNFYLEFNTKEKGLNNAKVRKALTIGMGAEGFVKSILQNDSYVATSFTPKAIAQGEFKKAVGDLIERPANNDYTETKKLLEEGLREEGLTLETFKITMIADEGDSVARMCAYVQEQLKQNLGVKMEINQLTYKARLQAMTDKQFSVVMAGWGPDYNDPMTFMDLWVTDGGNNHTSWSNAKYDKLIEDARKEADTAKRTQLLVDAEKLLMEEMPVGPIYCRVRDYAVSPKLKGMLRTAFQDIDITGCYIEG</sequence>
<feature type="chain" id="PRO_5038870802" description="Solute-binding protein family 5 domain-containing protein" evidence="5">
    <location>
        <begin position="22"/>
        <end position="548"/>
    </location>
</feature>
<evidence type="ECO:0000256" key="4">
    <source>
        <dbReference type="ARBA" id="ARBA00022729"/>
    </source>
</evidence>
<dbReference type="RefSeq" id="WP_008787302.1">
    <property type="nucleotide sequence ID" value="NZ_AKCB01000001.1"/>
</dbReference>
<protein>
    <recommendedName>
        <fullName evidence="6">Solute-binding protein family 5 domain-containing protein</fullName>
    </recommendedName>
</protein>
<dbReference type="Proteomes" id="UP000003157">
    <property type="component" value="Unassembled WGS sequence"/>
</dbReference>
<evidence type="ECO:0000256" key="1">
    <source>
        <dbReference type="ARBA" id="ARBA00004196"/>
    </source>
</evidence>
<dbReference type="AlphaFoldDB" id="E7G5Y6"/>
<dbReference type="PROSITE" id="PS51257">
    <property type="entry name" value="PROKAR_LIPOPROTEIN"/>
    <property type="match status" value="1"/>
</dbReference>
<evidence type="ECO:0000259" key="6">
    <source>
        <dbReference type="Pfam" id="PF00496"/>
    </source>
</evidence>
<evidence type="ECO:0000313" key="8">
    <source>
        <dbReference type="Proteomes" id="UP000003157"/>
    </source>
</evidence>
<dbReference type="OrthoDB" id="9801912at2"/>
<dbReference type="FunFam" id="3.90.76.10:FF:000001">
    <property type="entry name" value="Oligopeptide ABC transporter substrate-binding protein"/>
    <property type="match status" value="1"/>
</dbReference>
<dbReference type="GO" id="GO:1904680">
    <property type="term" value="F:peptide transmembrane transporter activity"/>
    <property type="evidence" value="ECO:0007669"/>
    <property type="project" value="TreeGrafter"/>
</dbReference>
<name>E7G5Y6_9FIRM</name>
<organism evidence="7 8">
    <name type="scientific">Coprobacillus cateniformis</name>
    <dbReference type="NCBI Taxonomy" id="100884"/>
    <lineage>
        <taxon>Bacteria</taxon>
        <taxon>Bacillati</taxon>
        <taxon>Bacillota</taxon>
        <taxon>Erysipelotrichia</taxon>
        <taxon>Erysipelotrichales</taxon>
        <taxon>Coprobacillaceae</taxon>
        <taxon>Coprobacillus</taxon>
    </lineage>
</organism>
<dbReference type="Gene3D" id="3.90.76.10">
    <property type="entry name" value="Dipeptide-binding Protein, Domain 1"/>
    <property type="match status" value="1"/>
</dbReference>
<dbReference type="eggNOG" id="COG4166">
    <property type="taxonomic scope" value="Bacteria"/>
</dbReference>
<evidence type="ECO:0000256" key="3">
    <source>
        <dbReference type="ARBA" id="ARBA00022448"/>
    </source>
</evidence>
<dbReference type="Gene3D" id="3.40.190.10">
    <property type="entry name" value="Periplasmic binding protein-like II"/>
    <property type="match status" value="1"/>
</dbReference>
<dbReference type="GO" id="GO:0015833">
    <property type="term" value="P:peptide transport"/>
    <property type="evidence" value="ECO:0007669"/>
    <property type="project" value="TreeGrafter"/>
</dbReference>
<dbReference type="STRING" id="100884.GCA_000269565_01526"/>
<keyword evidence="3" id="KW-0813">Transport</keyword>
<dbReference type="InterPro" id="IPR030678">
    <property type="entry name" value="Peptide/Ni-bd"/>
</dbReference>
<dbReference type="GO" id="GO:0030288">
    <property type="term" value="C:outer membrane-bounded periplasmic space"/>
    <property type="evidence" value="ECO:0007669"/>
    <property type="project" value="UniProtKB-ARBA"/>
</dbReference>
<dbReference type="PIRSF" id="PIRSF002741">
    <property type="entry name" value="MppA"/>
    <property type="match status" value="1"/>
</dbReference>
<dbReference type="PANTHER" id="PTHR30290:SF10">
    <property type="entry name" value="PERIPLASMIC OLIGOPEPTIDE-BINDING PROTEIN-RELATED"/>
    <property type="match status" value="1"/>
</dbReference>
<evidence type="ECO:0000313" key="7">
    <source>
        <dbReference type="EMBL" id="EFW06637.1"/>
    </source>
</evidence>
<accession>E7G5Y6</accession>
<dbReference type="EMBL" id="ADKX01000001">
    <property type="protein sequence ID" value="EFW06637.1"/>
    <property type="molecule type" value="Genomic_DNA"/>
</dbReference>
<dbReference type="CDD" id="cd08504">
    <property type="entry name" value="PBP2_OppA"/>
    <property type="match status" value="1"/>
</dbReference>
<dbReference type="HOGENOM" id="CLU_017028_0_4_9"/>
<dbReference type="InterPro" id="IPR000914">
    <property type="entry name" value="SBP_5_dom"/>
</dbReference>
<dbReference type="Pfam" id="PF00496">
    <property type="entry name" value="SBP_bac_5"/>
    <property type="match status" value="1"/>
</dbReference>
<proteinExistence type="inferred from homology"/>
<gene>
    <name evidence="7" type="ORF">HMPREF9488_00174</name>
</gene>
<comment type="caution">
    <text evidence="7">The sequence shown here is derived from an EMBL/GenBank/DDBJ whole genome shotgun (WGS) entry which is preliminary data.</text>
</comment>
<keyword evidence="4 5" id="KW-0732">Signal</keyword>
<dbReference type="GO" id="GO:0043190">
    <property type="term" value="C:ATP-binding cassette (ABC) transporter complex"/>
    <property type="evidence" value="ECO:0007669"/>
    <property type="project" value="InterPro"/>
</dbReference>
<evidence type="ECO:0000256" key="5">
    <source>
        <dbReference type="SAM" id="SignalP"/>
    </source>
</evidence>
<dbReference type="Gene3D" id="3.10.105.10">
    <property type="entry name" value="Dipeptide-binding Protein, Domain 3"/>
    <property type="match status" value="1"/>
</dbReference>
<feature type="signal peptide" evidence="5">
    <location>
        <begin position="1"/>
        <end position="21"/>
    </location>
</feature>
<dbReference type="SUPFAM" id="SSF53850">
    <property type="entry name" value="Periplasmic binding protein-like II"/>
    <property type="match status" value="1"/>
</dbReference>
<dbReference type="PANTHER" id="PTHR30290">
    <property type="entry name" value="PERIPLASMIC BINDING COMPONENT OF ABC TRANSPORTER"/>
    <property type="match status" value="1"/>
</dbReference>
<keyword evidence="8" id="KW-1185">Reference proteome</keyword>
<comment type="similarity">
    <text evidence="2">Belongs to the bacterial solute-binding protein 5 family.</text>
</comment>